<dbReference type="EMBL" id="JBHSRF010000109">
    <property type="protein sequence ID" value="MFC6086972.1"/>
    <property type="molecule type" value="Genomic_DNA"/>
</dbReference>
<keyword evidence="1" id="KW-0378">Hydrolase</keyword>
<evidence type="ECO:0000256" key="1">
    <source>
        <dbReference type="ARBA" id="ARBA00023295"/>
    </source>
</evidence>
<dbReference type="RefSeq" id="WP_380762715.1">
    <property type="nucleotide sequence ID" value="NZ_JBHSRF010000109.1"/>
</dbReference>
<reference evidence="6" key="1">
    <citation type="journal article" date="2019" name="Int. J. Syst. Evol. Microbiol.">
        <title>The Global Catalogue of Microorganisms (GCM) 10K type strain sequencing project: providing services to taxonomists for standard genome sequencing and annotation.</title>
        <authorList>
            <consortium name="The Broad Institute Genomics Platform"/>
            <consortium name="The Broad Institute Genome Sequencing Center for Infectious Disease"/>
            <person name="Wu L."/>
            <person name="Ma J."/>
        </authorList>
    </citation>
    <scope>NUCLEOTIDE SEQUENCE [LARGE SCALE GENOMIC DNA]</scope>
    <source>
        <strain evidence="6">JCM 30346</strain>
    </source>
</reference>
<dbReference type="InterPro" id="IPR035992">
    <property type="entry name" value="Ricin_B-like_lectins"/>
</dbReference>
<dbReference type="InterPro" id="IPR036116">
    <property type="entry name" value="FN3_sf"/>
</dbReference>
<dbReference type="CDD" id="cd00063">
    <property type="entry name" value="FN3"/>
    <property type="match status" value="1"/>
</dbReference>
<dbReference type="InterPro" id="IPR003961">
    <property type="entry name" value="FN3_dom"/>
</dbReference>
<dbReference type="Pfam" id="PF14200">
    <property type="entry name" value="RicinB_lectin_2"/>
    <property type="match status" value="1"/>
</dbReference>
<keyword evidence="2" id="KW-0624">Polysaccharide degradation</keyword>
<dbReference type="SUPFAM" id="SSF50370">
    <property type="entry name" value="Ricin B-like lectins"/>
    <property type="match status" value="1"/>
</dbReference>
<dbReference type="SMART" id="SM00458">
    <property type="entry name" value="RICIN"/>
    <property type="match status" value="1"/>
</dbReference>
<evidence type="ECO:0000256" key="2">
    <source>
        <dbReference type="ARBA" id="ARBA00023326"/>
    </source>
</evidence>
<evidence type="ECO:0000259" key="4">
    <source>
        <dbReference type="SMART" id="SM00458"/>
    </source>
</evidence>
<dbReference type="PROSITE" id="PS50231">
    <property type="entry name" value="RICIN_B_LECTIN"/>
    <property type="match status" value="1"/>
</dbReference>
<dbReference type="Gene3D" id="2.80.10.50">
    <property type="match status" value="1"/>
</dbReference>
<dbReference type="InterPro" id="IPR013783">
    <property type="entry name" value="Ig-like_fold"/>
</dbReference>
<keyword evidence="2" id="KW-0119">Carbohydrate metabolism</keyword>
<dbReference type="Proteomes" id="UP001596137">
    <property type="component" value="Unassembled WGS sequence"/>
</dbReference>
<dbReference type="SMART" id="SM00060">
    <property type="entry name" value="FN3"/>
    <property type="match status" value="1"/>
</dbReference>
<dbReference type="InterPro" id="IPR000772">
    <property type="entry name" value="Ricin_B_lectin"/>
</dbReference>
<keyword evidence="6" id="KW-1185">Reference proteome</keyword>
<feature type="domain" description="Fibronectin type-III" evidence="3">
    <location>
        <begin position="291"/>
        <end position="369"/>
    </location>
</feature>
<comment type="caution">
    <text evidence="5">The sequence shown here is derived from an EMBL/GenBank/DDBJ whole genome shotgun (WGS) entry which is preliminary data.</text>
</comment>
<dbReference type="SUPFAM" id="SSF49265">
    <property type="entry name" value="Fibronectin type III"/>
    <property type="match status" value="1"/>
</dbReference>
<evidence type="ECO:0000259" key="3">
    <source>
        <dbReference type="SMART" id="SM00060"/>
    </source>
</evidence>
<gene>
    <name evidence="5" type="ORF">ACFP1K_37805</name>
</gene>
<evidence type="ECO:0000313" key="5">
    <source>
        <dbReference type="EMBL" id="MFC6086972.1"/>
    </source>
</evidence>
<dbReference type="CDD" id="cd00161">
    <property type="entry name" value="beta-trefoil_Ricin-like"/>
    <property type="match status" value="1"/>
</dbReference>
<sequence>MTSRLRSAVRRPRRVVARAAMAVIMVTGGALVGAITLSSPAQAVAGGTAPVPPLVCTGNGTSGNRVQIVYAYEGTDNLGLREPAIRQAIWEAQTNINDSARRDGGQRLLNVVHDGSCQAVIDTVQVPVGTTDSGQWILDENLTAGDRIYLMFAEKTTECGLAWNDHVENDSTPGTANLHNSRAGYIFVGMGCLHGHTVTHELAHALGGLLPGALNSDGGAHCTDGHETLCQPPTGAVCPDPISSRYLDCDGDDYFSLNPTGTYLPTHFNAALHSLYLTAGSSVTPLTAPFPLPPQYLRAVDIEGTSIAFSFSRPGAADGITAYEILRNGVLVATVPASEHRSTARVDGLPTGTAAFYHVRSRVTAGGTSRYSVLSQPLSATTITGSAVAGDVATGAVMVLTNENIQPDGEFQGAYQAMDSANALEEDGWTHQYPRHEAANQQWELTAATGGTYTLRSKYGGKCLSVYNSSTTAGESLVQSTCTAAANQRWTFVPVIGLMYQLRNANSNMCVQTAGLSAATLAGLVQGTCSSSEPSQRWTVHQMG</sequence>
<proteinExistence type="predicted"/>
<keyword evidence="1" id="KW-0326">Glycosidase</keyword>
<dbReference type="Gene3D" id="2.60.40.10">
    <property type="entry name" value="Immunoglobulins"/>
    <property type="match status" value="1"/>
</dbReference>
<feature type="domain" description="Ricin B lectin" evidence="4">
    <location>
        <begin position="395"/>
        <end position="541"/>
    </location>
</feature>
<name>A0ABW1NW81_9ACTN</name>
<accession>A0ABW1NW81</accession>
<organism evidence="5 6">
    <name type="scientific">Sphaerisporangium aureirubrum</name>
    <dbReference type="NCBI Taxonomy" id="1544736"/>
    <lineage>
        <taxon>Bacteria</taxon>
        <taxon>Bacillati</taxon>
        <taxon>Actinomycetota</taxon>
        <taxon>Actinomycetes</taxon>
        <taxon>Streptosporangiales</taxon>
        <taxon>Streptosporangiaceae</taxon>
        <taxon>Sphaerisporangium</taxon>
    </lineage>
</organism>
<evidence type="ECO:0000313" key="6">
    <source>
        <dbReference type="Proteomes" id="UP001596137"/>
    </source>
</evidence>
<protein>
    <submittedName>
        <fullName evidence="5">RICIN domain-containing protein</fullName>
    </submittedName>
</protein>